<sequence length="101" mass="12138">MNLDQFILSLTEYEKDELCQKLLVNLQKPRENRTDLRNWFIENKHLLSVQLLSILTSLCNNIDDDFIVMEKIPWSKVRNLGIKRFTELKELTEKQNIFLKE</sequence>
<name>A0A5D0RBQ5_9FLAO</name>
<accession>A0A5D0RBQ5</accession>
<dbReference type="Proteomes" id="UP000323720">
    <property type="component" value="Unassembled WGS sequence"/>
</dbReference>
<comment type="caution">
    <text evidence="1">The sequence shown here is derived from an EMBL/GenBank/DDBJ whole genome shotgun (WGS) entry which is preliminary data.</text>
</comment>
<dbReference type="EMBL" id="VSKK01000001">
    <property type="protein sequence ID" value="TYB78316.1"/>
    <property type="molecule type" value="Genomic_DNA"/>
</dbReference>
<proteinExistence type="predicted"/>
<protein>
    <submittedName>
        <fullName evidence="1">Uncharacterized protein</fullName>
    </submittedName>
</protein>
<gene>
    <name evidence="1" type="ORF">ES674_00620</name>
</gene>
<dbReference type="RefSeq" id="WP_148402054.1">
    <property type="nucleotide sequence ID" value="NZ_VSKK01000001.1"/>
</dbReference>
<reference evidence="1 2" key="1">
    <citation type="submission" date="2019-08" db="EMBL/GenBank/DDBJ databases">
        <title>Genomes of Antarctic Bizionia species.</title>
        <authorList>
            <person name="Bowman J.P."/>
        </authorList>
    </citation>
    <scope>NUCLEOTIDE SEQUENCE [LARGE SCALE GENOMIC DNA]</scope>
    <source>
        <strain evidence="1 2">ADA-4</strain>
    </source>
</reference>
<evidence type="ECO:0000313" key="1">
    <source>
        <dbReference type="EMBL" id="TYB78316.1"/>
    </source>
</evidence>
<keyword evidence="2" id="KW-1185">Reference proteome</keyword>
<dbReference type="AlphaFoldDB" id="A0A5D0RBQ5"/>
<organism evidence="1 2">
    <name type="scientific">Bizionia myxarmorum</name>
    <dbReference type="NCBI Taxonomy" id="291186"/>
    <lineage>
        <taxon>Bacteria</taxon>
        <taxon>Pseudomonadati</taxon>
        <taxon>Bacteroidota</taxon>
        <taxon>Flavobacteriia</taxon>
        <taxon>Flavobacteriales</taxon>
        <taxon>Flavobacteriaceae</taxon>
        <taxon>Bizionia</taxon>
    </lineage>
</organism>
<evidence type="ECO:0000313" key="2">
    <source>
        <dbReference type="Proteomes" id="UP000323720"/>
    </source>
</evidence>